<comment type="caution">
    <text evidence="2">The sequence shown here is derived from an EMBL/GenBank/DDBJ whole genome shotgun (WGS) entry which is preliminary data.</text>
</comment>
<dbReference type="Pfam" id="PF21806">
    <property type="entry name" value="DUF6879"/>
    <property type="match status" value="1"/>
</dbReference>
<reference evidence="2 3" key="1">
    <citation type="submission" date="2024-06" db="EMBL/GenBank/DDBJ databases">
        <title>The Natural Products Discovery Center: Release of the First 8490 Sequenced Strains for Exploring Actinobacteria Biosynthetic Diversity.</title>
        <authorList>
            <person name="Kalkreuter E."/>
            <person name="Kautsar S.A."/>
            <person name="Yang D."/>
            <person name="Bader C.D."/>
            <person name="Teijaro C.N."/>
            <person name="Fluegel L."/>
            <person name="Davis C.M."/>
            <person name="Simpson J.R."/>
            <person name="Lauterbach L."/>
            <person name="Steele A.D."/>
            <person name="Gui C."/>
            <person name="Meng S."/>
            <person name="Li G."/>
            <person name="Viehrig K."/>
            <person name="Ye F."/>
            <person name="Su P."/>
            <person name="Kiefer A.F."/>
            <person name="Nichols A."/>
            <person name="Cepeda A.J."/>
            <person name="Yan W."/>
            <person name="Fan B."/>
            <person name="Jiang Y."/>
            <person name="Adhikari A."/>
            <person name="Zheng C.-J."/>
            <person name="Schuster L."/>
            <person name="Cowan T.M."/>
            <person name="Smanski M.J."/>
            <person name="Chevrette M.G."/>
            <person name="De Carvalho L.P.S."/>
            <person name="Shen B."/>
        </authorList>
    </citation>
    <scope>NUCLEOTIDE SEQUENCE [LARGE SCALE GENOMIC DNA]</scope>
    <source>
        <strain evidence="2 3">NPDC019708</strain>
    </source>
</reference>
<gene>
    <name evidence="2" type="ORF">ABZ510_02195</name>
</gene>
<dbReference type="InterPro" id="IPR049244">
    <property type="entry name" value="DUF6879"/>
</dbReference>
<proteinExistence type="predicted"/>
<evidence type="ECO:0000313" key="3">
    <source>
        <dbReference type="Proteomes" id="UP001550628"/>
    </source>
</evidence>
<name>A0ABV2WIE1_9NOCA</name>
<evidence type="ECO:0000259" key="1">
    <source>
        <dbReference type="Pfam" id="PF21806"/>
    </source>
</evidence>
<sequence>MLHLTGSAFTGLFHTCRHSAFHLEVHDSYGTPAEDEPFRKFLDSKPDDYEWLSGWLEVVRDATARGVAFTRVRVVTEPHVDYTRWGLSVANQNIGAGEDIRYLPRHHVDSGELATDDFWLIDDTTVAFTLFAPSGAAAGAAVSTDPVIVERCRQVRDTVWRKAVAYNRYVRANSER</sequence>
<organism evidence="2 3">
    <name type="scientific">Nocardia rhamnosiphila</name>
    <dbReference type="NCBI Taxonomy" id="426716"/>
    <lineage>
        <taxon>Bacteria</taxon>
        <taxon>Bacillati</taxon>
        <taxon>Actinomycetota</taxon>
        <taxon>Actinomycetes</taxon>
        <taxon>Mycobacteriales</taxon>
        <taxon>Nocardiaceae</taxon>
        <taxon>Nocardia</taxon>
    </lineage>
</organism>
<dbReference type="EMBL" id="JBEYBF010000001">
    <property type="protein sequence ID" value="MEU1950649.1"/>
    <property type="molecule type" value="Genomic_DNA"/>
</dbReference>
<dbReference type="Proteomes" id="UP001550628">
    <property type="component" value="Unassembled WGS sequence"/>
</dbReference>
<dbReference type="RefSeq" id="WP_356954362.1">
    <property type="nucleotide sequence ID" value="NZ_JBEYBD010000002.1"/>
</dbReference>
<accession>A0ABV2WIE1</accession>
<evidence type="ECO:0000313" key="2">
    <source>
        <dbReference type="EMBL" id="MEU1950649.1"/>
    </source>
</evidence>
<keyword evidence="3" id="KW-1185">Reference proteome</keyword>
<protein>
    <submittedName>
        <fullName evidence="2">DUF6879 family protein</fullName>
    </submittedName>
</protein>
<feature type="domain" description="DUF6879" evidence="1">
    <location>
        <begin position="8"/>
        <end position="170"/>
    </location>
</feature>